<name>X1J3V3_9ZZZZ</name>
<organism evidence="1">
    <name type="scientific">marine sediment metagenome</name>
    <dbReference type="NCBI Taxonomy" id="412755"/>
    <lineage>
        <taxon>unclassified sequences</taxon>
        <taxon>metagenomes</taxon>
        <taxon>ecological metagenomes</taxon>
    </lineage>
</organism>
<dbReference type="EMBL" id="BARU01038863">
    <property type="protein sequence ID" value="GAH88662.1"/>
    <property type="molecule type" value="Genomic_DNA"/>
</dbReference>
<feature type="non-terminal residue" evidence="1">
    <location>
        <position position="159"/>
    </location>
</feature>
<dbReference type="AlphaFoldDB" id="X1J3V3"/>
<proteinExistence type="predicted"/>
<reference evidence="1" key="1">
    <citation type="journal article" date="2014" name="Front. Microbiol.">
        <title>High frequency of phylogenetically diverse reductive dehalogenase-homologous genes in deep subseafloor sedimentary metagenomes.</title>
        <authorList>
            <person name="Kawai M."/>
            <person name="Futagami T."/>
            <person name="Toyoda A."/>
            <person name="Takaki Y."/>
            <person name="Nishi S."/>
            <person name="Hori S."/>
            <person name="Arai W."/>
            <person name="Tsubouchi T."/>
            <person name="Morono Y."/>
            <person name="Uchiyama I."/>
            <person name="Ito T."/>
            <person name="Fujiyama A."/>
            <person name="Inagaki F."/>
            <person name="Takami H."/>
        </authorList>
    </citation>
    <scope>NUCLEOTIDE SEQUENCE</scope>
    <source>
        <strain evidence="1">Expedition CK06-06</strain>
    </source>
</reference>
<accession>X1J3V3</accession>
<evidence type="ECO:0000313" key="1">
    <source>
        <dbReference type="EMBL" id="GAH88662.1"/>
    </source>
</evidence>
<gene>
    <name evidence="1" type="ORF">S03H2_60328</name>
</gene>
<protein>
    <recommendedName>
        <fullName evidence="2">Glycosyltransferase subfamily 4-like N-terminal domain-containing protein</fullName>
    </recommendedName>
</protein>
<evidence type="ECO:0008006" key="2">
    <source>
        <dbReference type="Google" id="ProtNLM"/>
    </source>
</evidence>
<dbReference type="Gene3D" id="3.40.50.2000">
    <property type="entry name" value="Glycogen Phosphorylase B"/>
    <property type="match status" value="1"/>
</dbReference>
<dbReference type="SUPFAM" id="SSF53756">
    <property type="entry name" value="UDP-Glycosyltransferase/glycogen phosphorylase"/>
    <property type="match status" value="1"/>
</dbReference>
<sequence>MNTILYLPTRYFPAISGAELYIQRLAEIFKKDFKCDVDIFTSNALDFKALRDPKGKIVKETNRYFSNVNNVDVYRFPVSYKEELGESLQELKKTPFLDSLQLPDETLSQLLKNGPYLKEIIDRFLNHKQKDYDIIHTTFFPYFNLVIALLIGKILKKPV</sequence>
<comment type="caution">
    <text evidence="1">The sequence shown here is derived from an EMBL/GenBank/DDBJ whole genome shotgun (WGS) entry which is preliminary data.</text>
</comment>